<name>A0A2G9TX81_TELCI</name>
<dbReference type="EMBL" id="KZ352907">
    <property type="protein sequence ID" value="PIO61860.1"/>
    <property type="molecule type" value="Genomic_DNA"/>
</dbReference>
<evidence type="ECO:0000313" key="4">
    <source>
        <dbReference type="Proteomes" id="UP000230423"/>
    </source>
</evidence>
<feature type="signal peptide" evidence="2">
    <location>
        <begin position="1"/>
        <end position="19"/>
    </location>
</feature>
<evidence type="ECO:0000256" key="1">
    <source>
        <dbReference type="SAM" id="MobiDB-lite"/>
    </source>
</evidence>
<organism evidence="3 4">
    <name type="scientific">Teladorsagia circumcincta</name>
    <name type="common">Brown stomach worm</name>
    <name type="synonym">Ostertagia circumcincta</name>
    <dbReference type="NCBI Taxonomy" id="45464"/>
    <lineage>
        <taxon>Eukaryota</taxon>
        <taxon>Metazoa</taxon>
        <taxon>Ecdysozoa</taxon>
        <taxon>Nematoda</taxon>
        <taxon>Chromadorea</taxon>
        <taxon>Rhabditida</taxon>
        <taxon>Rhabditina</taxon>
        <taxon>Rhabditomorpha</taxon>
        <taxon>Strongyloidea</taxon>
        <taxon>Trichostrongylidae</taxon>
        <taxon>Teladorsagia</taxon>
    </lineage>
</organism>
<protein>
    <submittedName>
        <fullName evidence="3">Uncharacterized protein</fullName>
    </submittedName>
</protein>
<gene>
    <name evidence="3" type="ORF">TELCIR_16601</name>
</gene>
<dbReference type="Proteomes" id="UP000230423">
    <property type="component" value="Unassembled WGS sequence"/>
</dbReference>
<dbReference type="AlphaFoldDB" id="A0A2G9TX81"/>
<feature type="region of interest" description="Disordered" evidence="1">
    <location>
        <begin position="17"/>
        <end position="82"/>
    </location>
</feature>
<evidence type="ECO:0000313" key="3">
    <source>
        <dbReference type="EMBL" id="PIO61860.1"/>
    </source>
</evidence>
<keyword evidence="4" id="KW-1185">Reference proteome</keyword>
<accession>A0A2G9TX81</accession>
<feature type="compositionally biased region" description="Pro residues" evidence="1">
    <location>
        <begin position="66"/>
        <end position="82"/>
    </location>
</feature>
<proteinExistence type="predicted"/>
<sequence>MQMIFLVVTVLLLLVTSEAKPNQPPNADVPPAAMPRGNMANMQNAGVVPRPTDNQDMSRKTGSQQPPLPMVPPPSAVPPPSG</sequence>
<feature type="chain" id="PRO_5013594150" evidence="2">
    <location>
        <begin position="20"/>
        <end position="82"/>
    </location>
</feature>
<feature type="compositionally biased region" description="Polar residues" evidence="1">
    <location>
        <begin position="52"/>
        <end position="65"/>
    </location>
</feature>
<reference evidence="3 4" key="1">
    <citation type="submission" date="2015-09" db="EMBL/GenBank/DDBJ databases">
        <title>Draft genome of the parasitic nematode Teladorsagia circumcincta isolate WARC Sus (inbred).</title>
        <authorList>
            <person name="Mitreva M."/>
        </authorList>
    </citation>
    <scope>NUCLEOTIDE SEQUENCE [LARGE SCALE GENOMIC DNA]</scope>
    <source>
        <strain evidence="3 4">S</strain>
    </source>
</reference>
<evidence type="ECO:0000256" key="2">
    <source>
        <dbReference type="SAM" id="SignalP"/>
    </source>
</evidence>
<keyword evidence="2" id="KW-0732">Signal</keyword>